<dbReference type="AlphaFoldDB" id="A0A9D2UJW5"/>
<evidence type="ECO:0000259" key="1">
    <source>
        <dbReference type="Pfam" id="PF00534"/>
    </source>
</evidence>
<proteinExistence type="predicted"/>
<gene>
    <name evidence="2" type="ORF">IAA93_08015</name>
</gene>
<dbReference type="InterPro" id="IPR001296">
    <property type="entry name" value="Glyco_trans_1"/>
</dbReference>
<name>A0A9D2UJW5_9BACT</name>
<evidence type="ECO:0000313" key="3">
    <source>
        <dbReference type="Proteomes" id="UP000787625"/>
    </source>
</evidence>
<evidence type="ECO:0000313" key="2">
    <source>
        <dbReference type="EMBL" id="HJD53651.1"/>
    </source>
</evidence>
<dbReference type="GO" id="GO:0016757">
    <property type="term" value="F:glycosyltransferase activity"/>
    <property type="evidence" value="ECO:0007669"/>
    <property type="project" value="UniProtKB-KW"/>
</dbReference>
<feature type="non-terminal residue" evidence="2">
    <location>
        <position position="1"/>
    </location>
</feature>
<sequence>LVLVEAMACGLPCVSFACECGPSEIISDGKDGYLVPTGDIDALAAKILMLMQDDRLRKSMGQKARDNVARFMPDKVMKQWEDLFASLTGKDSHGNA</sequence>
<reference evidence="2" key="1">
    <citation type="journal article" date="2021" name="PeerJ">
        <title>Extensive microbial diversity within the chicken gut microbiome revealed by metagenomics and culture.</title>
        <authorList>
            <person name="Gilroy R."/>
            <person name="Ravi A."/>
            <person name="Getino M."/>
            <person name="Pursley I."/>
            <person name="Horton D.L."/>
            <person name="Alikhan N.F."/>
            <person name="Baker D."/>
            <person name="Gharbi K."/>
            <person name="Hall N."/>
            <person name="Watson M."/>
            <person name="Adriaenssens E.M."/>
            <person name="Foster-Nyarko E."/>
            <person name="Jarju S."/>
            <person name="Secka A."/>
            <person name="Antonio M."/>
            <person name="Oren A."/>
            <person name="Chaudhuri R.R."/>
            <person name="La Ragione R."/>
            <person name="Hildebrand F."/>
            <person name="Pallen M.J."/>
        </authorList>
    </citation>
    <scope>NUCLEOTIDE SEQUENCE</scope>
    <source>
        <strain evidence="2">MalCec1-1739</strain>
    </source>
</reference>
<dbReference type="Pfam" id="PF00534">
    <property type="entry name" value="Glycos_transf_1"/>
    <property type="match status" value="1"/>
</dbReference>
<feature type="domain" description="Glycosyl transferase family 1" evidence="1">
    <location>
        <begin position="1"/>
        <end position="66"/>
    </location>
</feature>
<dbReference type="Gene3D" id="3.40.50.2000">
    <property type="entry name" value="Glycogen Phosphorylase B"/>
    <property type="match status" value="2"/>
</dbReference>
<reference evidence="2" key="2">
    <citation type="submission" date="2021-04" db="EMBL/GenBank/DDBJ databases">
        <authorList>
            <person name="Gilroy R."/>
        </authorList>
    </citation>
    <scope>NUCLEOTIDE SEQUENCE</scope>
    <source>
        <strain evidence="2">MalCec1-1739</strain>
    </source>
</reference>
<comment type="caution">
    <text evidence="2">The sequence shown here is derived from an EMBL/GenBank/DDBJ whole genome shotgun (WGS) entry which is preliminary data.</text>
</comment>
<keyword evidence="2" id="KW-0808">Transferase</keyword>
<keyword evidence="2" id="KW-0328">Glycosyltransferase</keyword>
<dbReference type="Proteomes" id="UP000787625">
    <property type="component" value="Unassembled WGS sequence"/>
</dbReference>
<dbReference type="SUPFAM" id="SSF53756">
    <property type="entry name" value="UDP-Glycosyltransferase/glycogen phosphorylase"/>
    <property type="match status" value="1"/>
</dbReference>
<dbReference type="PANTHER" id="PTHR12526:SF630">
    <property type="entry name" value="GLYCOSYLTRANSFERASE"/>
    <property type="match status" value="1"/>
</dbReference>
<dbReference type="PANTHER" id="PTHR12526">
    <property type="entry name" value="GLYCOSYLTRANSFERASE"/>
    <property type="match status" value="1"/>
</dbReference>
<dbReference type="EC" id="2.4.-.-" evidence="2"/>
<organism evidence="2 3">
    <name type="scientific">Candidatus Avibacteroides avistercoris</name>
    <dbReference type="NCBI Taxonomy" id="2840690"/>
    <lineage>
        <taxon>Bacteria</taxon>
        <taxon>Pseudomonadati</taxon>
        <taxon>Bacteroidota</taxon>
        <taxon>Bacteroidia</taxon>
        <taxon>Bacteroidales</taxon>
        <taxon>Bacteroidaceae</taxon>
        <taxon>Bacteroidaceae incertae sedis</taxon>
        <taxon>Candidatus Avibacteroides</taxon>
    </lineage>
</organism>
<accession>A0A9D2UJW5</accession>
<dbReference type="EMBL" id="DWUP01000189">
    <property type="protein sequence ID" value="HJD53651.1"/>
    <property type="molecule type" value="Genomic_DNA"/>
</dbReference>
<protein>
    <submittedName>
        <fullName evidence="2">Glycosyltransferase</fullName>
        <ecNumber evidence="2">2.4.-.-</ecNumber>
    </submittedName>
</protein>